<proteinExistence type="predicted"/>
<evidence type="ECO:0000259" key="1">
    <source>
        <dbReference type="Pfam" id="PF01610"/>
    </source>
</evidence>
<organism evidence="2 3">
    <name type="scientific">Tomitella cavernea</name>
    <dbReference type="NCBI Taxonomy" id="1387982"/>
    <lineage>
        <taxon>Bacteria</taxon>
        <taxon>Bacillati</taxon>
        <taxon>Actinomycetota</taxon>
        <taxon>Actinomycetes</taxon>
        <taxon>Mycobacteriales</taxon>
        <taxon>Tomitella</taxon>
    </lineage>
</organism>
<dbReference type="EMBL" id="BAABKQ010000001">
    <property type="protein sequence ID" value="GAA4821415.1"/>
    <property type="molecule type" value="Genomic_DNA"/>
</dbReference>
<comment type="caution">
    <text evidence="2">The sequence shown here is derived from an EMBL/GenBank/DDBJ whole genome shotgun (WGS) entry which is preliminary data.</text>
</comment>
<sequence length="70" mass="7584">MTVLIDLTPVVDGTGPARLLDMITGRSKQVLKDWMNSRGQRFRDRITVVAMDGFAATAPPPARNCPGRGS</sequence>
<dbReference type="Proteomes" id="UP001500839">
    <property type="component" value="Unassembled WGS sequence"/>
</dbReference>
<dbReference type="Pfam" id="PF01610">
    <property type="entry name" value="DDE_Tnp_ISL3"/>
    <property type="match status" value="1"/>
</dbReference>
<reference evidence="3" key="1">
    <citation type="journal article" date="2019" name="Int. J. Syst. Evol. Microbiol.">
        <title>The Global Catalogue of Microorganisms (GCM) 10K type strain sequencing project: providing services to taxonomists for standard genome sequencing and annotation.</title>
        <authorList>
            <consortium name="The Broad Institute Genomics Platform"/>
            <consortium name="The Broad Institute Genome Sequencing Center for Infectious Disease"/>
            <person name="Wu L."/>
            <person name="Ma J."/>
        </authorList>
    </citation>
    <scope>NUCLEOTIDE SEQUENCE [LARGE SCALE GENOMIC DNA]</scope>
    <source>
        <strain evidence="3">JCM 18542</strain>
    </source>
</reference>
<evidence type="ECO:0000313" key="3">
    <source>
        <dbReference type="Proteomes" id="UP001500839"/>
    </source>
</evidence>
<protein>
    <recommendedName>
        <fullName evidence="1">Transposase IS204/IS1001/IS1096/IS1165 DDE domain-containing protein</fullName>
    </recommendedName>
</protein>
<evidence type="ECO:0000313" key="2">
    <source>
        <dbReference type="EMBL" id="GAA4821415.1"/>
    </source>
</evidence>
<accession>A0ABP9CWY6</accession>
<keyword evidence="3" id="KW-1185">Reference proteome</keyword>
<name>A0ABP9CWY6_9ACTN</name>
<gene>
    <name evidence="2" type="ORF">GCM10023353_32090</name>
</gene>
<feature type="domain" description="Transposase IS204/IS1001/IS1096/IS1165 DDE" evidence="1">
    <location>
        <begin position="13"/>
        <end position="56"/>
    </location>
</feature>
<dbReference type="InterPro" id="IPR002560">
    <property type="entry name" value="Transposase_DDE"/>
</dbReference>